<dbReference type="EMBL" id="JACTAM010000407">
    <property type="protein sequence ID" value="KAI2647347.1"/>
    <property type="molecule type" value="Genomic_DNA"/>
</dbReference>
<organism evidence="2 3">
    <name type="scientific">Labeo rohita</name>
    <name type="common">Indian major carp</name>
    <name type="synonym">Cyprinus rohita</name>
    <dbReference type="NCBI Taxonomy" id="84645"/>
    <lineage>
        <taxon>Eukaryota</taxon>
        <taxon>Metazoa</taxon>
        <taxon>Chordata</taxon>
        <taxon>Craniata</taxon>
        <taxon>Vertebrata</taxon>
        <taxon>Euteleostomi</taxon>
        <taxon>Actinopterygii</taxon>
        <taxon>Neopterygii</taxon>
        <taxon>Teleostei</taxon>
        <taxon>Ostariophysi</taxon>
        <taxon>Cypriniformes</taxon>
        <taxon>Cyprinidae</taxon>
        <taxon>Labeoninae</taxon>
        <taxon>Labeonini</taxon>
        <taxon>Labeo</taxon>
    </lineage>
</organism>
<evidence type="ECO:0000256" key="1">
    <source>
        <dbReference type="SAM" id="MobiDB-lite"/>
    </source>
</evidence>
<dbReference type="SUPFAM" id="SSF53098">
    <property type="entry name" value="Ribonuclease H-like"/>
    <property type="match status" value="1"/>
</dbReference>
<dbReference type="Proteomes" id="UP000830375">
    <property type="component" value="Unassembled WGS sequence"/>
</dbReference>
<dbReference type="PANTHER" id="PTHR45913:SF19">
    <property type="entry name" value="LOW QUALITY PROTEIN: ZINC FINGER BED DOMAIN-CONTAINING PROTEIN 5-LIKE"/>
    <property type="match status" value="1"/>
</dbReference>
<feature type="region of interest" description="Disordered" evidence="1">
    <location>
        <begin position="1"/>
        <end position="22"/>
    </location>
</feature>
<comment type="caution">
    <text evidence="2">The sequence shown here is derived from an EMBL/GenBank/DDBJ whole genome shotgun (WGS) entry which is preliminary data.</text>
</comment>
<name>A0ABQ8L9F9_LABRO</name>
<keyword evidence="3" id="KW-1185">Reference proteome</keyword>
<reference evidence="2 3" key="1">
    <citation type="submission" date="2022-01" db="EMBL/GenBank/DDBJ databases">
        <title>A high-quality chromosome-level genome assembly of rohu carp, Labeo rohita.</title>
        <authorList>
            <person name="Arick M.A. II"/>
            <person name="Hsu C.-Y."/>
            <person name="Magbanua Z."/>
            <person name="Pechanova O."/>
            <person name="Grover C."/>
            <person name="Miller E."/>
            <person name="Thrash A."/>
            <person name="Ezzel L."/>
            <person name="Alam S."/>
            <person name="Benzie J."/>
            <person name="Hamilton M."/>
            <person name="Karsi A."/>
            <person name="Lawrence M.L."/>
            <person name="Peterson D.G."/>
        </authorList>
    </citation>
    <scope>NUCLEOTIDE SEQUENCE [LARGE SCALE GENOMIC DNA]</scope>
    <source>
        <strain evidence="3">BAU-BD-2019</strain>
        <tissue evidence="2">Blood</tissue>
    </source>
</reference>
<feature type="compositionally biased region" description="Basic and acidic residues" evidence="1">
    <location>
        <begin position="1"/>
        <end position="13"/>
    </location>
</feature>
<protein>
    <submittedName>
        <fullName evidence="2">SCAN domain-containing protein 3</fullName>
    </submittedName>
</protein>
<evidence type="ECO:0000313" key="2">
    <source>
        <dbReference type="EMBL" id="KAI2647347.1"/>
    </source>
</evidence>
<accession>A0ABQ8L9F9</accession>
<dbReference type="InterPro" id="IPR012337">
    <property type="entry name" value="RNaseH-like_sf"/>
</dbReference>
<proteinExistence type="predicted"/>
<dbReference type="PANTHER" id="PTHR45913">
    <property type="entry name" value="EPM2A-INTERACTING PROTEIN 1"/>
    <property type="match status" value="1"/>
</dbReference>
<evidence type="ECO:0000313" key="3">
    <source>
        <dbReference type="Proteomes" id="UP000830375"/>
    </source>
</evidence>
<gene>
    <name evidence="2" type="ORF">H4Q32_024862</name>
</gene>
<sequence>MDKFITRTKRSCDEDASSAPTPKKCKTQKYDISYLQLGFKVAGTEAEPLLQCVICADLLAHDSMKPCKLKHHLETKHLTLKDKPLDFFKLNLSGLEQQKCNLSKHTSVSNRCLDTSYYVSKPVAKLEKPYTIAEALILPAAKDVEVMFGENFAQQISDILLSNDTVSRRMASDIKEQLLANMQSQYYALQLDETTDVAGLAQLLTYVRYVKNDNIEEDILFCRSLPEHTTGKALFEVLDGYLQDAGMSWDKCVGICTDRAHSMTGRISGLVTRVQNLAPLAKWTHCMIHRESLPSKKMRLFSLLCQELGAEHEQLLFHSEVRWLSRDRVLHCLYELRSEVKTFLVNVTKSDLAQYLDDPLCLTQLSYLVDIFDSLNSLNTSLQGRDANILLLSDKVSASLA</sequence>